<comment type="catalytic activity">
    <reaction evidence="2 7">
        <text>Release of an N-terminal amino acid, preferentially leucine, but not glutamic or aspartic acids.</text>
        <dbReference type="EC" id="3.4.11.10"/>
    </reaction>
</comment>
<dbReference type="EC" id="3.4.11.1" evidence="7"/>
<dbReference type="PRINTS" id="PR00481">
    <property type="entry name" value="LAMNOPPTDASE"/>
</dbReference>
<dbReference type="PROSITE" id="PS00631">
    <property type="entry name" value="CYTOSOL_AP"/>
    <property type="match status" value="1"/>
</dbReference>
<proteinExistence type="inferred from homology"/>
<dbReference type="SUPFAM" id="SSF53187">
    <property type="entry name" value="Zn-dependent exopeptidases"/>
    <property type="match status" value="1"/>
</dbReference>
<dbReference type="CDD" id="cd00433">
    <property type="entry name" value="Peptidase_M17"/>
    <property type="match status" value="1"/>
</dbReference>
<dbReference type="Pfam" id="PF00883">
    <property type="entry name" value="Peptidase_M17"/>
    <property type="match status" value="1"/>
</dbReference>
<comment type="similarity">
    <text evidence="3 7">Belongs to the peptidase M17 family.</text>
</comment>
<reference evidence="10" key="1">
    <citation type="submission" date="2017-09" db="EMBL/GenBank/DDBJ databases">
        <title>Depth-based differentiation of microbial function through sediment-hosted aquifers and enrichment of novel symbionts in the deep terrestrial subsurface.</title>
        <authorList>
            <person name="Probst A.J."/>
            <person name="Ladd B."/>
            <person name="Jarett J.K."/>
            <person name="Geller-Mcgrath D.E."/>
            <person name="Sieber C.M.K."/>
            <person name="Emerson J.B."/>
            <person name="Anantharaman K."/>
            <person name="Thomas B.C."/>
            <person name="Malmstrom R."/>
            <person name="Stieglmeier M."/>
            <person name="Klingl A."/>
            <person name="Woyke T."/>
            <person name="Ryan C.M."/>
            <person name="Banfield J.F."/>
        </authorList>
    </citation>
    <scope>NUCLEOTIDE SEQUENCE [LARGE SCALE GENOMIC DNA]</scope>
</reference>
<feature type="binding site" evidence="7">
    <location>
        <position position="356"/>
    </location>
    <ligand>
        <name>Mn(2+)</name>
        <dbReference type="ChEBI" id="CHEBI:29035"/>
        <label>2</label>
    </ligand>
</feature>
<dbReference type="InterPro" id="IPR011356">
    <property type="entry name" value="Leucine_aapep/pepB"/>
</dbReference>
<comment type="subcellular location">
    <subcellularLocation>
        <location evidence="7">Cytoplasm</location>
    </subcellularLocation>
</comment>
<gene>
    <name evidence="7" type="primary">pepA</name>
    <name evidence="9" type="ORF">CO172_03680</name>
</gene>
<evidence type="ECO:0000256" key="6">
    <source>
        <dbReference type="ARBA" id="ARBA00022801"/>
    </source>
</evidence>
<dbReference type="NCBIfam" id="NF002074">
    <property type="entry name" value="PRK00913.1-4"/>
    <property type="match status" value="1"/>
</dbReference>
<keyword evidence="6 7" id="KW-0378">Hydrolase</keyword>
<evidence type="ECO:0000313" key="9">
    <source>
        <dbReference type="EMBL" id="PJA46729.1"/>
    </source>
</evidence>
<dbReference type="Gene3D" id="3.40.630.10">
    <property type="entry name" value="Zn peptidases"/>
    <property type="match status" value="1"/>
</dbReference>
<dbReference type="Gene3D" id="3.40.220.10">
    <property type="entry name" value="Leucine Aminopeptidase, subunit E, domain 1"/>
    <property type="match status" value="1"/>
</dbReference>
<evidence type="ECO:0000256" key="2">
    <source>
        <dbReference type="ARBA" id="ARBA00000967"/>
    </source>
</evidence>
<feature type="binding site" evidence="7">
    <location>
        <position position="356"/>
    </location>
    <ligand>
        <name>Mn(2+)</name>
        <dbReference type="ChEBI" id="CHEBI:29035"/>
        <label>1</label>
    </ligand>
</feature>
<comment type="caution">
    <text evidence="9">The sequence shown here is derived from an EMBL/GenBank/DDBJ whole genome shotgun (WGS) entry which is preliminary data.</text>
</comment>
<dbReference type="GO" id="GO:0030145">
    <property type="term" value="F:manganese ion binding"/>
    <property type="evidence" value="ECO:0007669"/>
    <property type="project" value="UniProtKB-UniRule"/>
</dbReference>
<evidence type="ECO:0000256" key="1">
    <source>
        <dbReference type="ARBA" id="ARBA00000135"/>
    </source>
</evidence>
<feature type="active site" evidence="7">
    <location>
        <position position="284"/>
    </location>
</feature>
<dbReference type="InterPro" id="IPR023042">
    <property type="entry name" value="Peptidase_M17_leu_NH2_pept"/>
</dbReference>
<evidence type="ECO:0000256" key="3">
    <source>
        <dbReference type="ARBA" id="ARBA00009528"/>
    </source>
</evidence>
<dbReference type="InterPro" id="IPR008283">
    <property type="entry name" value="Peptidase_M17_N"/>
</dbReference>
<evidence type="ECO:0000256" key="4">
    <source>
        <dbReference type="ARBA" id="ARBA00022438"/>
    </source>
</evidence>
<comment type="catalytic activity">
    <reaction evidence="1 7">
        <text>Release of an N-terminal amino acid, Xaa-|-Yaa-, in which Xaa is preferably Leu, but may be other amino acids including Pro although not Arg or Lys, and Yaa may be Pro. Amino acid amides and methyl esters are also readily hydrolyzed, but rates on arylamides are exceedingly low.</text>
        <dbReference type="EC" id="3.4.11.1"/>
    </reaction>
</comment>
<keyword evidence="7" id="KW-0479">Metal-binding</keyword>
<keyword evidence="4 7" id="KW-0031">Aminopeptidase</keyword>
<organism evidence="9 10">
    <name type="scientific">Candidatus Uhrbacteria bacterium CG_4_9_14_3_um_filter_36_7</name>
    <dbReference type="NCBI Taxonomy" id="1975033"/>
    <lineage>
        <taxon>Bacteria</taxon>
        <taxon>Candidatus Uhriibacteriota</taxon>
    </lineage>
</organism>
<feature type="binding site" evidence="7">
    <location>
        <position position="272"/>
    </location>
    <ligand>
        <name>Mn(2+)</name>
        <dbReference type="ChEBI" id="CHEBI:29035"/>
        <label>2</label>
    </ligand>
</feature>
<dbReference type="GO" id="GO:0005737">
    <property type="term" value="C:cytoplasm"/>
    <property type="evidence" value="ECO:0007669"/>
    <property type="project" value="UniProtKB-SubCell"/>
</dbReference>
<feature type="binding site" evidence="7">
    <location>
        <position position="277"/>
    </location>
    <ligand>
        <name>Mn(2+)</name>
        <dbReference type="ChEBI" id="CHEBI:29035"/>
        <label>2</label>
    </ligand>
</feature>
<keyword evidence="7" id="KW-0963">Cytoplasm</keyword>
<dbReference type="Proteomes" id="UP000229749">
    <property type="component" value="Unassembled WGS sequence"/>
</dbReference>
<dbReference type="InterPro" id="IPR043472">
    <property type="entry name" value="Macro_dom-like"/>
</dbReference>
<feature type="binding site" evidence="7">
    <location>
        <position position="354"/>
    </location>
    <ligand>
        <name>Mn(2+)</name>
        <dbReference type="ChEBI" id="CHEBI:29035"/>
        <label>1</label>
    </ligand>
</feature>
<comment type="function">
    <text evidence="7">Presumably involved in the processing and regular turnover of intracellular proteins. Catalyzes the removal of unsubstituted N-terminal amino acids from various peptides.</text>
</comment>
<keyword evidence="7" id="KW-0464">Manganese</keyword>
<dbReference type="GO" id="GO:0070006">
    <property type="term" value="F:metalloaminopeptidase activity"/>
    <property type="evidence" value="ECO:0007669"/>
    <property type="project" value="InterPro"/>
</dbReference>
<comment type="cofactor">
    <cofactor evidence="7">
        <name>Mn(2+)</name>
        <dbReference type="ChEBI" id="CHEBI:29035"/>
    </cofactor>
    <text evidence="7">Binds 2 manganese ions per subunit.</text>
</comment>
<dbReference type="NCBIfam" id="NF002073">
    <property type="entry name" value="PRK00913.1-2"/>
    <property type="match status" value="1"/>
</dbReference>
<feature type="binding site" evidence="7">
    <location>
        <position position="277"/>
    </location>
    <ligand>
        <name>Mn(2+)</name>
        <dbReference type="ChEBI" id="CHEBI:29035"/>
        <label>1</label>
    </ligand>
</feature>
<dbReference type="GO" id="GO:0006508">
    <property type="term" value="P:proteolysis"/>
    <property type="evidence" value="ECO:0007669"/>
    <property type="project" value="UniProtKB-KW"/>
</dbReference>
<feature type="binding site" evidence="7">
    <location>
        <position position="295"/>
    </location>
    <ligand>
        <name>Mn(2+)</name>
        <dbReference type="ChEBI" id="CHEBI:29035"/>
        <label>2</label>
    </ligand>
</feature>
<evidence type="ECO:0000256" key="5">
    <source>
        <dbReference type="ARBA" id="ARBA00022670"/>
    </source>
</evidence>
<sequence length="506" mass="54488">MFICMKFSVRKGDLSKEPCDLLVLNAFEGFKTFGGATASVDKAMGGLLLTLAQEESFRAKAETSFMLYTHGMIPAKRILLVGLGKEKDFSEESVRSAAALSLQKARSIGAKKVVSVVHGAGHGGLHPKQTAKAIIEGMMLGVYEFLRHKSSKISKKNPDEIILLTHNGQITTQVLNGIKLGEIFANATIIARDLVNEPAQTLRPIDLVNRTKAMVKATEGKIQMRIYNKTQLEKMGAGGLLGIAQGSDHEPFLVHMIYKPSKAKKKYAFVGKAITFDSGGLSLKPAEFMENMKEDMAGAASVIGAMSALPLLAPSIEVHGIYGVCENMVSGRSIRPGDVVVAMNKKTIEVTNTDAEGRVTLADTLSYAVKQKPDMIIDLATLTGACMVALGDEIIGMFSNDDKVAQNILEAAKLAGESCWRLPLVPQYRKTLESKIADLNNVSGLKRKGGAITAALFLEEFVAQTPWAHLDIAGPAFAERPLNTYTPYGASGFGVRTLLELVRNAS</sequence>
<feature type="domain" description="Cytosol aminopeptidase" evidence="8">
    <location>
        <begin position="352"/>
        <end position="359"/>
    </location>
</feature>
<name>A0A2M7XFU4_9BACT</name>
<protein>
    <recommendedName>
        <fullName evidence="7">Probable cytosol aminopeptidase</fullName>
        <ecNumber evidence="7">3.4.11.1</ecNumber>
    </recommendedName>
    <alternativeName>
        <fullName evidence="7">Leucine aminopeptidase</fullName>
        <shortName evidence="7">LAP</shortName>
        <ecNumber evidence="7">3.4.11.10</ecNumber>
    </alternativeName>
    <alternativeName>
        <fullName evidence="7">Leucyl aminopeptidase</fullName>
    </alternativeName>
</protein>
<feature type="active site" evidence="7">
    <location>
        <position position="358"/>
    </location>
</feature>
<dbReference type="AlphaFoldDB" id="A0A2M7XFU4"/>
<dbReference type="PANTHER" id="PTHR11963">
    <property type="entry name" value="LEUCINE AMINOPEPTIDASE-RELATED"/>
    <property type="match status" value="1"/>
</dbReference>
<dbReference type="NCBIfam" id="NF002083">
    <property type="entry name" value="PRK00913.3-5"/>
    <property type="match status" value="1"/>
</dbReference>
<evidence type="ECO:0000313" key="10">
    <source>
        <dbReference type="Proteomes" id="UP000229749"/>
    </source>
</evidence>
<dbReference type="EMBL" id="PFWS01000058">
    <property type="protein sequence ID" value="PJA46729.1"/>
    <property type="molecule type" value="Genomic_DNA"/>
</dbReference>
<dbReference type="InterPro" id="IPR000819">
    <property type="entry name" value="Peptidase_M17_C"/>
</dbReference>
<evidence type="ECO:0000259" key="8">
    <source>
        <dbReference type="PROSITE" id="PS00631"/>
    </source>
</evidence>
<dbReference type="SUPFAM" id="SSF52949">
    <property type="entry name" value="Macro domain-like"/>
    <property type="match status" value="1"/>
</dbReference>
<dbReference type="PANTHER" id="PTHR11963:SF23">
    <property type="entry name" value="CYTOSOL AMINOPEPTIDASE"/>
    <property type="match status" value="1"/>
</dbReference>
<dbReference type="HAMAP" id="MF_00181">
    <property type="entry name" value="Cytosol_peptidase_M17"/>
    <property type="match status" value="1"/>
</dbReference>
<accession>A0A2M7XFU4</accession>
<dbReference type="EC" id="3.4.11.10" evidence="7"/>
<dbReference type="Pfam" id="PF02789">
    <property type="entry name" value="Peptidase_M17_N"/>
    <property type="match status" value="1"/>
</dbReference>
<evidence type="ECO:0000256" key="7">
    <source>
        <dbReference type="HAMAP-Rule" id="MF_00181"/>
    </source>
</evidence>
<keyword evidence="5 7" id="KW-0645">Protease</keyword>